<dbReference type="Proteomes" id="UP000282323">
    <property type="component" value="Unassembled WGS sequence"/>
</dbReference>
<feature type="compositionally biased region" description="Low complexity" evidence="1">
    <location>
        <begin position="62"/>
        <end position="77"/>
    </location>
</feature>
<gene>
    <name evidence="2" type="ORF">EA473_03875</name>
</gene>
<dbReference type="AlphaFoldDB" id="A0A3N6PCK8"/>
<accession>A0A3N6PCK8</accession>
<evidence type="ECO:0000313" key="2">
    <source>
        <dbReference type="EMBL" id="RQG97219.1"/>
    </source>
</evidence>
<evidence type="ECO:0000256" key="1">
    <source>
        <dbReference type="SAM" id="MobiDB-lite"/>
    </source>
</evidence>
<dbReference type="EMBL" id="REGA01000002">
    <property type="protein sequence ID" value="RQG97219.1"/>
    <property type="molecule type" value="Genomic_DNA"/>
</dbReference>
<name>A0A3N6PCK8_NATCH</name>
<organism evidence="2 3">
    <name type="scientific">Natrarchaeobius chitinivorans</name>
    <dbReference type="NCBI Taxonomy" id="1679083"/>
    <lineage>
        <taxon>Archaea</taxon>
        <taxon>Methanobacteriati</taxon>
        <taxon>Methanobacteriota</taxon>
        <taxon>Stenosarchaea group</taxon>
        <taxon>Halobacteria</taxon>
        <taxon>Halobacteriales</taxon>
        <taxon>Natrialbaceae</taxon>
        <taxon>Natrarchaeobius</taxon>
    </lineage>
</organism>
<feature type="region of interest" description="Disordered" evidence="1">
    <location>
        <begin position="57"/>
        <end position="85"/>
    </location>
</feature>
<protein>
    <submittedName>
        <fullName evidence="2">Uncharacterized protein</fullName>
    </submittedName>
</protein>
<sequence length="190" mass="20590">MGTDDTRTRRAILATVCTGIAGVGATTTAAAFDEGPFDDTASAIDFDTFFDDLGVDTDSETRTTTTTTTRPETEMSTGDGDSSTAMTTRNGITVTFDHCHRVHLEGSHPEFDYAVVNSWEAGIISEDGVYRERLTDVHELPQTVTTDNDANEPGPVALHSVDVRFRNGDRFTVSAPGNCRTLVERYVEGE</sequence>
<comment type="caution">
    <text evidence="2">The sequence shown here is derived from an EMBL/GenBank/DDBJ whole genome shotgun (WGS) entry which is preliminary data.</text>
</comment>
<proteinExistence type="predicted"/>
<dbReference type="RefSeq" id="WP_124194340.1">
    <property type="nucleotide sequence ID" value="NZ_REGA01000002.1"/>
</dbReference>
<dbReference type="OrthoDB" id="206333at2157"/>
<keyword evidence="3" id="KW-1185">Reference proteome</keyword>
<reference evidence="2 3" key="1">
    <citation type="submission" date="2018-10" db="EMBL/GenBank/DDBJ databases">
        <title>Natrarchaeobius chitinivorans gen. nov., sp. nov., and Natrarchaeobius haloalkaliphilus sp. nov., alkaliphilic, chitin-utilizing haloarchaea from hypersaline alkaline lakes.</title>
        <authorList>
            <person name="Sorokin D.Y."/>
            <person name="Elcheninov A.G."/>
            <person name="Kostrikina N.A."/>
            <person name="Bale N.J."/>
            <person name="Sinninghe Damste J.S."/>
            <person name="Khijniak T.V."/>
            <person name="Kublanov I.V."/>
            <person name="Toshchakov S.V."/>
        </authorList>
    </citation>
    <scope>NUCLEOTIDE SEQUENCE [LARGE SCALE GENOMIC DNA]</scope>
    <source>
        <strain evidence="2 3">AArcht4T</strain>
    </source>
</reference>
<evidence type="ECO:0000313" key="3">
    <source>
        <dbReference type="Proteomes" id="UP000282323"/>
    </source>
</evidence>